<name>A0AAV1HSM9_9CHLO</name>
<organism evidence="2 3">
    <name type="scientific">Coccomyxa viridis</name>
    <dbReference type="NCBI Taxonomy" id="1274662"/>
    <lineage>
        <taxon>Eukaryota</taxon>
        <taxon>Viridiplantae</taxon>
        <taxon>Chlorophyta</taxon>
        <taxon>core chlorophytes</taxon>
        <taxon>Trebouxiophyceae</taxon>
        <taxon>Trebouxiophyceae incertae sedis</taxon>
        <taxon>Coccomyxaceae</taxon>
        <taxon>Coccomyxa</taxon>
    </lineage>
</organism>
<dbReference type="PANTHER" id="PTHR45824:SF6">
    <property type="entry name" value="F16L1.9 PROTEIN"/>
    <property type="match status" value="1"/>
</dbReference>
<reference evidence="2 3" key="1">
    <citation type="submission" date="2023-10" db="EMBL/GenBank/DDBJ databases">
        <authorList>
            <person name="Maclean D."/>
            <person name="Macfadyen A."/>
        </authorList>
    </citation>
    <scope>NUCLEOTIDE SEQUENCE [LARGE SCALE GENOMIC DNA]</scope>
</reference>
<dbReference type="Pfam" id="PF03765">
    <property type="entry name" value="CRAL_TRIO_N"/>
    <property type="match status" value="1"/>
</dbReference>
<evidence type="ECO:0000313" key="2">
    <source>
        <dbReference type="EMBL" id="CAK0736266.1"/>
    </source>
</evidence>
<dbReference type="SUPFAM" id="SSF52087">
    <property type="entry name" value="CRAL/TRIO domain"/>
    <property type="match status" value="1"/>
</dbReference>
<dbReference type="PROSITE" id="PS50191">
    <property type="entry name" value="CRAL_TRIO"/>
    <property type="match status" value="1"/>
</dbReference>
<dbReference type="EMBL" id="CAUYUE010000001">
    <property type="protein sequence ID" value="CAK0736266.1"/>
    <property type="molecule type" value="Genomic_DNA"/>
</dbReference>
<dbReference type="InterPro" id="IPR011074">
    <property type="entry name" value="CRAL/TRIO_N_dom"/>
</dbReference>
<dbReference type="Pfam" id="PF00650">
    <property type="entry name" value="CRAL_TRIO"/>
    <property type="match status" value="1"/>
</dbReference>
<dbReference type="PANTHER" id="PTHR45824">
    <property type="entry name" value="GH16843P"/>
    <property type="match status" value="1"/>
</dbReference>
<dbReference type="InterPro" id="IPR036865">
    <property type="entry name" value="CRAL-TRIO_dom_sf"/>
</dbReference>
<accession>A0AAV1HSM9</accession>
<dbReference type="SMART" id="SM00516">
    <property type="entry name" value="SEC14"/>
    <property type="match status" value="1"/>
</dbReference>
<dbReference type="SMART" id="SM01100">
    <property type="entry name" value="CRAL_TRIO_N"/>
    <property type="match status" value="1"/>
</dbReference>
<evidence type="ECO:0000259" key="1">
    <source>
        <dbReference type="PROSITE" id="PS50191"/>
    </source>
</evidence>
<gene>
    <name evidence="2" type="ORF">CVIRNUC_000718</name>
</gene>
<dbReference type="GO" id="GO:0008526">
    <property type="term" value="F:phosphatidylinositol transfer activity"/>
    <property type="evidence" value="ECO:0007669"/>
    <property type="project" value="TreeGrafter"/>
</dbReference>
<dbReference type="SUPFAM" id="SSF46938">
    <property type="entry name" value="CRAL/TRIO N-terminal domain"/>
    <property type="match status" value="1"/>
</dbReference>
<protein>
    <recommendedName>
        <fullName evidence="1">CRAL-TRIO domain-containing protein</fullName>
    </recommendedName>
</protein>
<dbReference type="CDD" id="cd00170">
    <property type="entry name" value="SEC14"/>
    <property type="match status" value="1"/>
</dbReference>
<proteinExistence type="predicted"/>
<sequence length="281" mass="31873">MRVQEGDQSGPQQESIAQLRNAVYDTLKGDSFLATWCTESTLRRYLAARTWNVQAATKMLLNTLQWRQTYKPHEIKWEDIAVEATGKQFVMPVEDKAGRQIVIMRPREERSSSTDGQIKFLVYTLEIASQRADASGQGKLTWLVDMDGYSIRNAPSLRVSMQTLNILQSHYPERLGMAVCYHAPRLFSFSFKALQPFIDPATSKKIQFVSRDNEAVLMPTMFPMHKMEACLGGSGTYTYSSEEYSQLCKQIETASGAPLQQTQRSAWQIGEHGSHQQRSES</sequence>
<keyword evidence="3" id="KW-1185">Reference proteome</keyword>
<dbReference type="InterPro" id="IPR001251">
    <property type="entry name" value="CRAL-TRIO_dom"/>
</dbReference>
<evidence type="ECO:0000313" key="3">
    <source>
        <dbReference type="Proteomes" id="UP001314263"/>
    </source>
</evidence>
<dbReference type="InterPro" id="IPR036273">
    <property type="entry name" value="CRAL/TRIO_N_dom_sf"/>
</dbReference>
<dbReference type="Proteomes" id="UP001314263">
    <property type="component" value="Unassembled WGS sequence"/>
</dbReference>
<dbReference type="InterPro" id="IPR052578">
    <property type="entry name" value="PI_Transfer_CRAL-TRIO"/>
</dbReference>
<comment type="caution">
    <text evidence="2">The sequence shown here is derived from an EMBL/GenBank/DDBJ whole genome shotgun (WGS) entry which is preliminary data.</text>
</comment>
<dbReference type="Gene3D" id="3.40.525.10">
    <property type="entry name" value="CRAL-TRIO lipid binding domain"/>
    <property type="match status" value="1"/>
</dbReference>
<feature type="domain" description="CRAL-TRIO" evidence="1">
    <location>
        <begin position="78"/>
        <end position="239"/>
    </location>
</feature>
<dbReference type="AlphaFoldDB" id="A0AAV1HSM9"/>